<keyword evidence="2" id="KW-1185">Reference proteome</keyword>
<name>A0A0V1BJK3_TRISP</name>
<organism evidence="1 2">
    <name type="scientific">Trichinella spiralis</name>
    <name type="common">Trichina worm</name>
    <dbReference type="NCBI Taxonomy" id="6334"/>
    <lineage>
        <taxon>Eukaryota</taxon>
        <taxon>Metazoa</taxon>
        <taxon>Ecdysozoa</taxon>
        <taxon>Nematoda</taxon>
        <taxon>Enoplea</taxon>
        <taxon>Dorylaimia</taxon>
        <taxon>Trichinellida</taxon>
        <taxon>Trichinellidae</taxon>
        <taxon>Trichinella</taxon>
    </lineage>
</organism>
<reference evidence="1 2" key="1">
    <citation type="submission" date="2015-01" db="EMBL/GenBank/DDBJ databases">
        <title>Evolution of Trichinella species and genotypes.</title>
        <authorList>
            <person name="Korhonen P.K."/>
            <person name="Edoardo P."/>
            <person name="Giuseppe L.R."/>
            <person name="Gasser R.B."/>
        </authorList>
    </citation>
    <scope>NUCLEOTIDE SEQUENCE [LARGE SCALE GENOMIC DNA]</scope>
    <source>
        <strain evidence="1">ISS3</strain>
    </source>
</reference>
<dbReference type="Proteomes" id="UP000054776">
    <property type="component" value="Unassembled WGS sequence"/>
</dbReference>
<evidence type="ECO:0000313" key="2">
    <source>
        <dbReference type="Proteomes" id="UP000054776"/>
    </source>
</evidence>
<evidence type="ECO:0000313" key="1">
    <source>
        <dbReference type="EMBL" id="KRY37078.1"/>
    </source>
</evidence>
<proteinExistence type="predicted"/>
<sequence>MAIRNHVDKYVITEHYHLLMPLSLATKLWVRRPKKTGCNQEQIKYLRMFVMSHLEQTNVNMTNHGVQNERNLRTVQLMMLSVIIDIHIDIQI</sequence>
<comment type="caution">
    <text evidence="1">The sequence shown here is derived from an EMBL/GenBank/DDBJ whole genome shotgun (WGS) entry which is preliminary data.</text>
</comment>
<gene>
    <name evidence="1" type="ORF">T01_4529</name>
</gene>
<dbReference type="InParanoid" id="A0A0V1BJK3"/>
<dbReference type="AlphaFoldDB" id="A0A0V1BJK3"/>
<protein>
    <submittedName>
        <fullName evidence="1">Uncharacterized protein</fullName>
    </submittedName>
</protein>
<dbReference type="EMBL" id="JYDH01000037">
    <property type="protein sequence ID" value="KRY37078.1"/>
    <property type="molecule type" value="Genomic_DNA"/>
</dbReference>
<accession>A0A0V1BJK3</accession>